<name>A0ABY9IHE0_9ACTN</name>
<dbReference type="Gene3D" id="3.40.50.300">
    <property type="entry name" value="P-loop containing nucleotide triphosphate hydrolases"/>
    <property type="match status" value="1"/>
</dbReference>
<dbReference type="EMBL" id="CP120988">
    <property type="protein sequence ID" value="WLQ54086.1"/>
    <property type="molecule type" value="Genomic_DNA"/>
</dbReference>
<dbReference type="Proteomes" id="UP001235744">
    <property type="component" value="Chromosome"/>
</dbReference>
<organism evidence="1 2">
    <name type="scientific">Streptomyces poriferorum</name>
    <dbReference type="NCBI Taxonomy" id="2798799"/>
    <lineage>
        <taxon>Bacteria</taxon>
        <taxon>Bacillati</taxon>
        <taxon>Actinomycetota</taxon>
        <taxon>Actinomycetes</taxon>
        <taxon>Kitasatosporales</taxon>
        <taxon>Streptomycetaceae</taxon>
        <taxon>Streptomyces</taxon>
    </lineage>
</organism>
<protein>
    <recommendedName>
        <fullName evidence="3">NACHT domain-containing protein</fullName>
    </recommendedName>
</protein>
<dbReference type="PANTHER" id="PTHR46844">
    <property type="entry name" value="SLR5058 PROTEIN"/>
    <property type="match status" value="1"/>
</dbReference>
<gene>
    <name evidence="1" type="ORF">P8A19_00860</name>
</gene>
<evidence type="ECO:0000313" key="2">
    <source>
        <dbReference type="Proteomes" id="UP001235744"/>
    </source>
</evidence>
<evidence type="ECO:0000313" key="1">
    <source>
        <dbReference type="EMBL" id="WLQ54086.1"/>
    </source>
</evidence>
<dbReference type="RefSeq" id="WP_306072675.1">
    <property type="nucleotide sequence ID" value="NZ_CP120988.1"/>
</dbReference>
<keyword evidence="2" id="KW-1185">Reference proteome</keyword>
<dbReference type="InterPro" id="IPR027417">
    <property type="entry name" value="P-loop_NTPase"/>
</dbReference>
<accession>A0ABY9IHE0</accession>
<evidence type="ECO:0008006" key="3">
    <source>
        <dbReference type="Google" id="ProtNLM"/>
    </source>
</evidence>
<reference evidence="1 2" key="1">
    <citation type="submission" date="2023-03" db="EMBL/GenBank/DDBJ databases">
        <title>Isolation and description of six Streptomyces strains from soil environments, able to metabolize different microbial glucans.</title>
        <authorList>
            <person name="Widen T."/>
            <person name="Larsbrink J."/>
        </authorList>
    </citation>
    <scope>NUCLEOTIDE SEQUENCE [LARGE SCALE GENOMIC DNA]</scope>
    <source>
        <strain evidence="1 2">Alt2</strain>
    </source>
</reference>
<dbReference type="PANTHER" id="PTHR46844:SF1">
    <property type="entry name" value="SLR5058 PROTEIN"/>
    <property type="match status" value="1"/>
</dbReference>
<sequence>MSIEAAIAGRLAGVVAGPLVGRLQRELARRGRARGSLALALDRIAAPDGRPVSPTALLNDLPHGVNNRDVLGCIETPEFRALAQQLMAVETLDGDLRAATKIKFALRDFFRGRFPNADVAALNNYSELLFVHLHRRCEGLVRELRAALKDESQAIDWAHATLARATADSIESYLAVLARPHRLTPQDRDEWTQRYRKAFSLHEEIPLPDLGNRRRIHYSEIFVQPRLIHVQAGGRTSFDDFVDSIDRTVLLGDPGAGKSTSSAISASLLFQRGRLIPFYVVMREVDFTASGFPLVRVVEEQLSQRYQIKVPEGLIEELLLEGSALLVFDGLDEVQSASLRRRSSEIIETASRLYPLSRVLATSRIVGYSSARLNPVTFHEYRIQPFDDGLVLESGEVRAYVSKWFSVGSRLPEPPGQVTDAFMRESASIPDLRCNPLLLAYICVLYRGHRFIPRSRAQLYKKCAELLLADWDNFQGLPVDSETDLDTVRHTLAALAYRSITDPQWLAGMPEADVKTVAAAAMSDESVPAHEEARRLAEDLVDLCRGRAWIFTELGTELDGSGIFGFTHQSLQEYFAALHLARNSGTPELLADRLLPELTGGRWEILAQICMNLADEKWAGGSSRVVTRLLERGQTTEGDGLRTLVEFMARRLDVVKINVATMRLLMKLAIESYISTGSGELREFLSPSGPYPEAAWAAFQAVAESQLNLEAGKGTRHGLAVAWLVANVHYLPASPHDRQAVSVHAGPVRVHLDSVEGLRTIALNALHHSPAGWALCLYTGAADIRTLASPQARRAAGPPDAAHSNVLSVMLDTAGTPNSLGPISPAAWIFDILGGAGTGTGSGADGARYGRARDALAGLASMLGDPMDTLVNLDIPRLDDRFLEYWNACGAARCDRAVRELYEQSGDAGRGGSPALTGLIYMCMGLMELFEEAFTAQVRYPLSLALLAKARRQDSRVLAPLLPRLTYPARRFVQNWSRGRHIWNMDRAEVS</sequence>
<dbReference type="SUPFAM" id="SSF52540">
    <property type="entry name" value="P-loop containing nucleoside triphosphate hydrolases"/>
    <property type="match status" value="1"/>
</dbReference>
<proteinExistence type="predicted"/>